<evidence type="ECO:0000256" key="7">
    <source>
        <dbReference type="PROSITE-ProRule" id="PRU00453"/>
    </source>
</evidence>
<keyword evidence="2" id="KW-0479">Metal-binding</keyword>
<dbReference type="InterPro" id="IPR007529">
    <property type="entry name" value="Znf_HIT"/>
</dbReference>
<dbReference type="CDD" id="cd23023">
    <property type="entry name" value="zf-HIT_BCD1"/>
    <property type="match status" value="1"/>
</dbReference>
<dbReference type="SUPFAM" id="SSF144232">
    <property type="entry name" value="HIT/MYND zinc finger-like"/>
    <property type="match status" value="1"/>
</dbReference>
<dbReference type="Proteomes" id="UP001306508">
    <property type="component" value="Unassembled WGS sequence"/>
</dbReference>
<dbReference type="PANTHER" id="PTHR13483:SF3">
    <property type="entry name" value="BOX C_D SNORNA PROTEIN 1"/>
    <property type="match status" value="1"/>
</dbReference>
<dbReference type="InterPro" id="IPR051639">
    <property type="entry name" value="BCD1"/>
</dbReference>
<evidence type="ECO:0000313" key="11">
    <source>
        <dbReference type="Proteomes" id="UP001306508"/>
    </source>
</evidence>
<dbReference type="GO" id="GO:0070761">
    <property type="term" value="C:pre-snoRNP complex"/>
    <property type="evidence" value="ECO:0007669"/>
    <property type="project" value="TreeGrafter"/>
</dbReference>
<protein>
    <recommendedName>
        <fullName evidence="9">HIT-type domain-containing protein</fullName>
    </recommendedName>
</protein>
<reference evidence="11" key="1">
    <citation type="submission" date="2023-07" db="EMBL/GenBank/DDBJ databases">
        <title>A draft genome of Kazachstania heterogenica Y-27499.</title>
        <authorList>
            <person name="Donic C."/>
            <person name="Kralova J.S."/>
            <person name="Fidel L."/>
            <person name="Ben-Dor S."/>
            <person name="Jung S."/>
        </authorList>
    </citation>
    <scope>NUCLEOTIDE SEQUENCE [LARGE SCALE GENOMIC DNA]</scope>
    <source>
        <strain evidence="11">Y27499</strain>
    </source>
</reference>
<evidence type="ECO:0000256" key="4">
    <source>
        <dbReference type="ARBA" id="ARBA00022833"/>
    </source>
</evidence>
<gene>
    <name evidence="10" type="ORF">RI543_001219</name>
</gene>
<feature type="compositionally biased region" description="Acidic residues" evidence="8">
    <location>
        <begin position="384"/>
        <end position="395"/>
    </location>
</feature>
<feature type="compositionally biased region" description="Basic and acidic residues" evidence="8">
    <location>
        <begin position="361"/>
        <end position="372"/>
    </location>
</feature>
<keyword evidence="1" id="KW-0597">Phosphoprotein</keyword>
<keyword evidence="4" id="KW-0862">Zinc</keyword>
<feature type="compositionally biased region" description="Acidic residues" evidence="8">
    <location>
        <begin position="340"/>
        <end position="352"/>
    </location>
</feature>
<evidence type="ECO:0000256" key="2">
    <source>
        <dbReference type="ARBA" id="ARBA00022723"/>
    </source>
</evidence>
<evidence type="ECO:0000259" key="9">
    <source>
        <dbReference type="PROSITE" id="PS51083"/>
    </source>
</evidence>
<dbReference type="GO" id="GO:0000463">
    <property type="term" value="P:maturation of LSU-rRNA from tricistronic rRNA transcript (SSU-rRNA, 5.8S rRNA, LSU-rRNA)"/>
    <property type="evidence" value="ECO:0007669"/>
    <property type="project" value="TreeGrafter"/>
</dbReference>
<dbReference type="PROSITE" id="PS51083">
    <property type="entry name" value="ZF_HIT"/>
    <property type="match status" value="1"/>
</dbReference>
<keyword evidence="3 7" id="KW-0863">Zinc-finger</keyword>
<dbReference type="InterPro" id="IPR057721">
    <property type="entry name" value="BCD1_alpha/beta"/>
</dbReference>
<comment type="function">
    <text evidence="5">Required for box C/D snoRNAs accumulation involved in snoRNA processing, snoRNA transport to the nucleolus and ribosome biogenesis.</text>
</comment>
<dbReference type="Gene3D" id="3.30.60.190">
    <property type="match status" value="1"/>
</dbReference>
<dbReference type="Pfam" id="PF25790">
    <property type="entry name" value="BCD1"/>
    <property type="match status" value="1"/>
</dbReference>
<organism evidence="10 11">
    <name type="scientific">Arxiozyma heterogenica</name>
    <dbReference type="NCBI Taxonomy" id="278026"/>
    <lineage>
        <taxon>Eukaryota</taxon>
        <taxon>Fungi</taxon>
        <taxon>Dikarya</taxon>
        <taxon>Ascomycota</taxon>
        <taxon>Saccharomycotina</taxon>
        <taxon>Saccharomycetes</taxon>
        <taxon>Saccharomycetales</taxon>
        <taxon>Saccharomycetaceae</taxon>
        <taxon>Arxiozyma</taxon>
    </lineage>
</organism>
<evidence type="ECO:0000256" key="5">
    <source>
        <dbReference type="ARBA" id="ARBA00049598"/>
    </source>
</evidence>
<evidence type="ECO:0000313" key="10">
    <source>
        <dbReference type="EMBL" id="KAK5781377.1"/>
    </source>
</evidence>
<dbReference type="EMBL" id="JAWIZZ010000036">
    <property type="protein sequence ID" value="KAK5781377.1"/>
    <property type="molecule type" value="Genomic_DNA"/>
</dbReference>
<dbReference type="GO" id="GO:0000492">
    <property type="term" value="P:box C/D snoRNP assembly"/>
    <property type="evidence" value="ECO:0007669"/>
    <property type="project" value="TreeGrafter"/>
</dbReference>
<dbReference type="GO" id="GO:0005634">
    <property type="term" value="C:nucleus"/>
    <property type="evidence" value="ECO:0007669"/>
    <property type="project" value="TreeGrafter"/>
</dbReference>
<dbReference type="GO" id="GO:0008270">
    <property type="term" value="F:zinc ion binding"/>
    <property type="evidence" value="ECO:0007669"/>
    <property type="project" value="UniProtKB-UniRule"/>
</dbReference>
<comment type="similarity">
    <text evidence="6">Belongs to the BCD1 family.</text>
</comment>
<evidence type="ECO:0000256" key="8">
    <source>
        <dbReference type="SAM" id="MobiDB-lite"/>
    </source>
</evidence>
<sequence length="395" mass="45278">MPKDLCEICGINEFKYKCPGCLKKTCSLECSKSHKKLDSCTGQSYDPVKYVSSETLKNADDEKHENNYLVQRDFNFLTNLKRQLEVQKLDGMKRNKRTLQSFRNNGNNNQSSFKRAKYEEECSRVIRRGVNCLLLPRGMYRSTLNKSRWDKNSDLFVWSIEWIVCPSNELSSETDSNQVPFIHVSHKVKETASLIEGMSNVVYERCCLIYDISKDVQTMSIDDNVKGCRDNKVRSDILLKAGLKFYTKQFPYNTTKMQDSKELVELDAIDKCIGELFRNRTVIEFPTIYIAKAPEYLPKGFKIVEDNIDLVPKKKSSNTNIAVVANNDLNNVAIVTNNILEDDDDDNNEAPEETSFRKHKSDISEKNDEKGSADSGISHINKDDENEDDYDPTAL</sequence>
<feature type="region of interest" description="Disordered" evidence="8">
    <location>
        <begin position="340"/>
        <end position="395"/>
    </location>
</feature>
<keyword evidence="11" id="KW-1185">Reference proteome</keyword>
<feature type="domain" description="HIT-type" evidence="9">
    <location>
        <begin position="6"/>
        <end position="40"/>
    </location>
</feature>
<dbReference type="Pfam" id="PF04438">
    <property type="entry name" value="zf-HIT"/>
    <property type="match status" value="1"/>
</dbReference>
<proteinExistence type="inferred from homology"/>
<dbReference type="GO" id="GO:0048254">
    <property type="term" value="P:snoRNA localization"/>
    <property type="evidence" value="ECO:0007669"/>
    <property type="project" value="TreeGrafter"/>
</dbReference>
<accession>A0AAN7WQ90</accession>
<comment type="caution">
    <text evidence="10">The sequence shown here is derived from an EMBL/GenBank/DDBJ whole genome shotgun (WGS) entry which is preliminary data.</text>
</comment>
<name>A0AAN7WQ90_9SACH</name>
<evidence type="ECO:0000256" key="6">
    <source>
        <dbReference type="ARBA" id="ARBA00049654"/>
    </source>
</evidence>
<evidence type="ECO:0000256" key="3">
    <source>
        <dbReference type="ARBA" id="ARBA00022771"/>
    </source>
</evidence>
<dbReference type="AlphaFoldDB" id="A0AAN7WQ90"/>
<evidence type="ECO:0000256" key="1">
    <source>
        <dbReference type="ARBA" id="ARBA00022553"/>
    </source>
</evidence>
<dbReference type="PANTHER" id="PTHR13483">
    <property type="entry name" value="BOX C_D SNORNA PROTEIN 1-RELATED"/>
    <property type="match status" value="1"/>
</dbReference>